<evidence type="ECO:0000313" key="7">
    <source>
        <dbReference type="Proteomes" id="UP000027936"/>
    </source>
</evidence>
<dbReference type="RefSeq" id="WP_035196447.1">
    <property type="nucleotide sequence ID" value="NZ_JJRY01000012.1"/>
</dbReference>
<dbReference type="EMBL" id="JJRY01000012">
    <property type="protein sequence ID" value="KEF37673.1"/>
    <property type="molecule type" value="Genomic_DNA"/>
</dbReference>
<dbReference type="GO" id="GO:0046872">
    <property type="term" value="F:metal ion binding"/>
    <property type="evidence" value="ECO:0007669"/>
    <property type="project" value="UniProtKB-KW"/>
</dbReference>
<protein>
    <submittedName>
        <fullName evidence="6">Pyruvate/2-oxoglutarate dehydrogenase complex, dihydrolipoamide dehydrogenase component</fullName>
    </submittedName>
</protein>
<dbReference type="GO" id="GO:0016491">
    <property type="term" value="F:oxidoreductase activity"/>
    <property type="evidence" value="ECO:0007669"/>
    <property type="project" value="UniProtKB-KW"/>
</dbReference>
<keyword evidence="5" id="KW-0411">Iron-sulfur</keyword>
<evidence type="ECO:0000256" key="1">
    <source>
        <dbReference type="ARBA" id="ARBA00022485"/>
    </source>
</evidence>
<dbReference type="InterPro" id="IPR039650">
    <property type="entry name" value="HdrA-like"/>
</dbReference>
<keyword evidence="1" id="KW-0004">4Fe-4S</keyword>
<dbReference type="SUPFAM" id="SSF51905">
    <property type="entry name" value="FAD/NAD(P)-binding domain"/>
    <property type="match status" value="1"/>
</dbReference>
<dbReference type="AlphaFoldDB" id="A0A072NL95"/>
<dbReference type="Pfam" id="PF12831">
    <property type="entry name" value="FAD_oxidored"/>
    <property type="match status" value="1"/>
</dbReference>
<name>A0A072NL95_SCHAZ</name>
<dbReference type="Proteomes" id="UP000027936">
    <property type="component" value="Unassembled WGS sequence"/>
</dbReference>
<dbReference type="Gene3D" id="3.50.50.60">
    <property type="entry name" value="FAD/NAD(P)-binding domain"/>
    <property type="match status" value="1"/>
</dbReference>
<keyword evidence="3" id="KW-0560">Oxidoreductase</keyword>
<evidence type="ECO:0000256" key="5">
    <source>
        <dbReference type="ARBA" id="ARBA00023014"/>
    </source>
</evidence>
<keyword evidence="4" id="KW-0408">Iron</keyword>
<sequence length="604" mass="68051">MKNVYIIFSIIFLLFLTGCVPAMKNPDVEAKDKIDLSLLNEEKIINNFDVIVIGGEPEGVAAALSAARNGANTLLIEERDGLGGLFTYGKMNVLDFPHGIDNKVLSSGIFDEWHRMVGKKKSFEIQEAKNAFLNMVYDQENLSMLLNTEIKDIEVNEREEITALSVLKNNKTYTFQAKNYIDATQDADVAFLSGVPHFIGAGDVGQNGRLMATTLMIHLEDVDWGKIKAVAKKETFGPAEVTREAAWGFSKLREVYEPQDPNMRLRGFNLIKNDEGYYINALQIFGVDGLSKESIQEGIERGKEETKHILEWLKVNFPGFENAKIASYPSELYIRETRHINSLYQLPVSDLWENKYHWDTIAYGGYPSDIQSTSVGDAGAIVVNPTQYGIPFRSLVPQKITNLLVVGRSGGYSSLAQGSVRIVPTGMATGEGAGAASAIAIKHNLDFHTMSKNKKIISELQQTLTAQGAEVKKFHAPFPYEDKWYYPAIRELLNHRALFGGYTNDLLENEIANNKSFSNLLLHTYILMRNSNPKYEENIQYLNHYFKSNEMINLTTGEIETILNGLPIKDFNESYKEEILKWKDKDSLTREEMFIIVGKLFGWI</sequence>
<evidence type="ECO:0000256" key="3">
    <source>
        <dbReference type="ARBA" id="ARBA00023002"/>
    </source>
</evidence>
<dbReference type="PANTHER" id="PTHR43498:SF1">
    <property type="entry name" value="COB--COM HETERODISULFIDE REDUCTASE IRON-SULFUR SUBUNIT A"/>
    <property type="match status" value="1"/>
</dbReference>
<proteinExistence type="predicted"/>
<evidence type="ECO:0000313" key="6">
    <source>
        <dbReference type="EMBL" id="KEF37673.1"/>
    </source>
</evidence>
<dbReference type="GO" id="GO:0051539">
    <property type="term" value="F:4 iron, 4 sulfur cluster binding"/>
    <property type="evidence" value="ECO:0007669"/>
    <property type="project" value="UniProtKB-KW"/>
</dbReference>
<gene>
    <name evidence="6" type="ORF">M670_02975</name>
</gene>
<dbReference type="PROSITE" id="PS51257">
    <property type="entry name" value="PROKAR_LIPOPROTEIN"/>
    <property type="match status" value="1"/>
</dbReference>
<keyword evidence="2" id="KW-0479">Metal-binding</keyword>
<evidence type="ECO:0000256" key="2">
    <source>
        <dbReference type="ARBA" id="ARBA00022723"/>
    </source>
</evidence>
<keyword evidence="6" id="KW-0670">Pyruvate</keyword>
<reference evidence="6 7" key="1">
    <citation type="submission" date="2014-04" db="EMBL/GenBank/DDBJ databases">
        <title>Draft genome sequence of Bacillus azotoformans MEV2011, a (co-) denitrifying strain unable to grow in the presence of oxygen.</title>
        <authorList>
            <person name="Nielsen M."/>
            <person name="Schreiber L."/>
            <person name="Finster K."/>
            <person name="Schramm A."/>
        </authorList>
    </citation>
    <scope>NUCLEOTIDE SEQUENCE [LARGE SCALE GENOMIC DNA]</scope>
    <source>
        <strain evidence="6 7">MEV2011</strain>
    </source>
</reference>
<evidence type="ECO:0000256" key="4">
    <source>
        <dbReference type="ARBA" id="ARBA00023004"/>
    </source>
</evidence>
<organism evidence="6 7">
    <name type="scientific">Schinkia azotoformans MEV2011</name>
    <dbReference type="NCBI Taxonomy" id="1348973"/>
    <lineage>
        <taxon>Bacteria</taxon>
        <taxon>Bacillati</taxon>
        <taxon>Bacillota</taxon>
        <taxon>Bacilli</taxon>
        <taxon>Bacillales</taxon>
        <taxon>Bacillaceae</taxon>
        <taxon>Calidifontibacillus/Schinkia group</taxon>
        <taxon>Schinkia</taxon>
    </lineage>
</organism>
<accession>A0A072NL95</accession>
<dbReference type="PATRIC" id="fig|1348973.3.peg.2878"/>
<dbReference type="OrthoDB" id="9777740at2"/>
<dbReference type="InterPro" id="IPR036188">
    <property type="entry name" value="FAD/NAD-bd_sf"/>
</dbReference>
<comment type="caution">
    <text evidence="6">The sequence shown here is derived from an EMBL/GenBank/DDBJ whole genome shotgun (WGS) entry which is preliminary data.</text>
</comment>
<dbReference type="PANTHER" id="PTHR43498">
    <property type="entry name" value="FERREDOXIN:COB-COM HETERODISULFIDE REDUCTASE SUBUNIT A"/>
    <property type="match status" value="1"/>
</dbReference>